<evidence type="ECO:0000313" key="2">
    <source>
        <dbReference type="EMBL" id="KAL2635059.1"/>
    </source>
</evidence>
<dbReference type="Proteomes" id="UP001605036">
    <property type="component" value="Unassembled WGS sequence"/>
</dbReference>
<dbReference type="EMBL" id="JBHFFA010000003">
    <property type="protein sequence ID" value="KAL2635059.1"/>
    <property type="molecule type" value="Genomic_DNA"/>
</dbReference>
<comment type="caution">
    <text evidence="2">The sequence shown here is derived from an EMBL/GenBank/DDBJ whole genome shotgun (WGS) entry which is preliminary data.</text>
</comment>
<gene>
    <name evidence="2" type="ORF">R1flu_006538</name>
</gene>
<protein>
    <submittedName>
        <fullName evidence="2">Uncharacterized protein</fullName>
    </submittedName>
</protein>
<sequence length="99" mass="11126">MTRERENAPWAKCPTSSAVRRTGGEDRVTDAVSFHPESKNAFQGLGNQVQSRGRDFAEKGRKKKSLKRGVVLGLSRTRLAAKRRKKKTFRRGVVQGLPF</sequence>
<reference evidence="2 3" key="1">
    <citation type="submission" date="2024-09" db="EMBL/GenBank/DDBJ databases">
        <title>Chromosome-scale assembly of Riccia fluitans.</title>
        <authorList>
            <person name="Paukszto L."/>
            <person name="Sawicki J."/>
            <person name="Karawczyk K."/>
            <person name="Piernik-Szablinska J."/>
            <person name="Szczecinska M."/>
            <person name="Mazdziarz M."/>
        </authorList>
    </citation>
    <scope>NUCLEOTIDE SEQUENCE [LARGE SCALE GENOMIC DNA]</scope>
    <source>
        <strain evidence="2">Rf_01</strain>
        <tissue evidence="2">Aerial parts of the thallus</tissue>
    </source>
</reference>
<accession>A0ABD1YW96</accession>
<name>A0ABD1YW96_9MARC</name>
<feature type="region of interest" description="Disordered" evidence="1">
    <location>
        <begin position="1"/>
        <end position="26"/>
    </location>
</feature>
<organism evidence="2 3">
    <name type="scientific">Riccia fluitans</name>
    <dbReference type="NCBI Taxonomy" id="41844"/>
    <lineage>
        <taxon>Eukaryota</taxon>
        <taxon>Viridiplantae</taxon>
        <taxon>Streptophyta</taxon>
        <taxon>Embryophyta</taxon>
        <taxon>Marchantiophyta</taxon>
        <taxon>Marchantiopsida</taxon>
        <taxon>Marchantiidae</taxon>
        <taxon>Marchantiales</taxon>
        <taxon>Ricciaceae</taxon>
        <taxon>Riccia</taxon>
    </lineage>
</organism>
<dbReference type="AlphaFoldDB" id="A0ABD1YW96"/>
<keyword evidence="3" id="KW-1185">Reference proteome</keyword>
<evidence type="ECO:0000256" key="1">
    <source>
        <dbReference type="SAM" id="MobiDB-lite"/>
    </source>
</evidence>
<evidence type="ECO:0000313" key="3">
    <source>
        <dbReference type="Proteomes" id="UP001605036"/>
    </source>
</evidence>
<proteinExistence type="predicted"/>